<evidence type="ECO:0000256" key="4">
    <source>
        <dbReference type="SAM" id="MobiDB-lite"/>
    </source>
</evidence>
<dbReference type="InterPro" id="IPR029033">
    <property type="entry name" value="His_PPase_superfam"/>
</dbReference>
<accession>A0A0G1VT87</accession>
<feature type="binding site" evidence="3">
    <location>
        <begin position="80"/>
        <end position="83"/>
    </location>
    <ligand>
        <name>substrate</name>
    </ligand>
</feature>
<protein>
    <submittedName>
        <fullName evidence="5">Phosphoglycerate mutase</fullName>
    </submittedName>
</protein>
<evidence type="ECO:0000313" key="5">
    <source>
        <dbReference type="EMBL" id="KKW09505.1"/>
    </source>
</evidence>
<feature type="region of interest" description="Disordered" evidence="4">
    <location>
        <begin position="131"/>
        <end position="176"/>
    </location>
</feature>
<dbReference type="PANTHER" id="PTHR46517:SF1">
    <property type="entry name" value="FRUCTOSE-2,6-BISPHOSPHATASE TIGAR"/>
    <property type="match status" value="1"/>
</dbReference>
<dbReference type="AlphaFoldDB" id="A0A0G1VT87"/>
<dbReference type="EMBL" id="LCPZ01000001">
    <property type="protein sequence ID" value="KKW09505.1"/>
    <property type="molecule type" value="Genomic_DNA"/>
</dbReference>
<dbReference type="CDD" id="cd07067">
    <property type="entry name" value="HP_PGM_like"/>
    <property type="match status" value="1"/>
</dbReference>
<feature type="active site" description="Proton donor/acceptor" evidence="2">
    <location>
        <position position="80"/>
    </location>
</feature>
<feature type="active site" description="Tele-phosphohistidine intermediate" evidence="2">
    <location>
        <position position="9"/>
    </location>
</feature>
<dbReference type="GO" id="GO:0045820">
    <property type="term" value="P:negative regulation of glycolytic process"/>
    <property type="evidence" value="ECO:0007669"/>
    <property type="project" value="TreeGrafter"/>
</dbReference>
<organism evidence="5 6">
    <name type="scientific">Candidatus Kaiserbacteria bacterium GW2011_GWA2_49_19</name>
    <dbReference type="NCBI Taxonomy" id="1618669"/>
    <lineage>
        <taxon>Bacteria</taxon>
        <taxon>Candidatus Kaiseribacteriota</taxon>
    </lineage>
</organism>
<evidence type="ECO:0000313" key="6">
    <source>
        <dbReference type="Proteomes" id="UP000033965"/>
    </source>
</evidence>
<name>A0A0G1VT87_9BACT</name>
<proteinExistence type="predicted"/>
<dbReference type="Proteomes" id="UP000033965">
    <property type="component" value="Unassembled WGS sequence"/>
</dbReference>
<comment type="caution">
    <text evidence="5">The sequence shown here is derived from an EMBL/GenBank/DDBJ whole genome shotgun (WGS) entry which is preliminary data.</text>
</comment>
<dbReference type="GO" id="GO:0005829">
    <property type="term" value="C:cytosol"/>
    <property type="evidence" value="ECO:0007669"/>
    <property type="project" value="TreeGrafter"/>
</dbReference>
<dbReference type="SMART" id="SM00855">
    <property type="entry name" value="PGAM"/>
    <property type="match status" value="1"/>
</dbReference>
<evidence type="ECO:0000256" key="1">
    <source>
        <dbReference type="ARBA" id="ARBA00022801"/>
    </source>
</evidence>
<dbReference type="GO" id="GO:0043456">
    <property type="term" value="P:regulation of pentose-phosphate shunt"/>
    <property type="evidence" value="ECO:0007669"/>
    <property type="project" value="TreeGrafter"/>
</dbReference>
<dbReference type="SUPFAM" id="SSF53254">
    <property type="entry name" value="Phosphoglycerate mutase-like"/>
    <property type="match status" value="1"/>
</dbReference>
<dbReference type="InterPro" id="IPR051695">
    <property type="entry name" value="Phosphoglycerate_Mutase"/>
</dbReference>
<feature type="binding site" evidence="3">
    <location>
        <position position="58"/>
    </location>
    <ligand>
        <name>substrate</name>
    </ligand>
</feature>
<dbReference type="Pfam" id="PF00300">
    <property type="entry name" value="His_Phos_1"/>
    <property type="match status" value="1"/>
</dbReference>
<evidence type="ECO:0000256" key="2">
    <source>
        <dbReference type="PIRSR" id="PIRSR613078-1"/>
    </source>
</evidence>
<dbReference type="Gene3D" id="3.40.50.1240">
    <property type="entry name" value="Phosphoglycerate mutase-like"/>
    <property type="match status" value="1"/>
</dbReference>
<dbReference type="GO" id="GO:0004331">
    <property type="term" value="F:fructose-2,6-bisphosphate 2-phosphatase activity"/>
    <property type="evidence" value="ECO:0007669"/>
    <property type="project" value="TreeGrafter"/>
</dbReference>
<dbReference type="InterPro" id="IPR013078">
    <property type="entry name" value="His_Pase_superF_clade-1"/>
</dbReference>
<feature type="compositionally biased region" description="Basic and acidic residues" evidence="4">
    <location>
        <begin position="137"/>
        <end position="176"/>
    </location>
</feature>
<gene>
    <name evidence="5" type="ORF">UY44_C0001G0070</name>
</gene>
<dbReference type="PANTHER" id="PTHR46517">
    <property type="entry name" value="FRUCTOSE-2,6-BISPHOSPHATASE TIGAR"/>
    <property type="match status" value="1"/>
</dbReference>
<keyword evidence="1" id="KW-0378">Hydrolase</keyword>
<sequence>MINITYFVHGTTTDNEEDISSGWKDVGLSELGVRQSIELKENIKDKKFDVVFCSDLKRAVDSAKIVFEGAPIIADIRLRECNYGKFNGKSSLIVEPMQEKNITESFPEGESCEDVKNRIADFLEFLHQNYDGNPRTQRAEQSSHDGNPRTQRAEQSSHDGNPRTQRAEQSSHDGKHVAIVSHKAPQLALDVLLKGKTWEQAFAEDWRKTKAWRPGWEYTL</sequence>
<evidence type="ECO:0000256" key="3">
    <source>
        <dbReference type="PIRSR" id="PIRSR613078-2"/>
    </source>
</evidence>
<reference evidence="5 6" key="1">
    <citation type="journal article" date="2015" name="Nature">
        <title>rRNA introns, odd ribosomes, and small enigmatic genomes across a large radiation of phyla.</title>
        <authorList>
            <person name="Brown C.T."/>
            <person name="Hug L.A."/>
            <person name="Thomas B.C."/>
            <person name="Sharon I."/>
            <person name="Castelle C.J."/>
            <person name="Singh A."/>
            <person name="Wilkins M.J."/>
            <person name="Williams K.H."/>
            <person name="Banfield J.F."/>
        </authorList>
    </citation>
    <scope>NUCLEOTIDE SEQUENCE [LARGE SCALE GENOMIC DNA]</scope>
</reference>